<dbReference type="EMBL" id="BMGD01000002">
    <property type="protein sequence ID" value="GGB57294.1"/>
    <property type="molecule type" value="Genomic_DNA"/>
</dbReference>
<evidence type="ECO:0000313" key="1">
    <source>
        <dbReference type="EMBL" id="GGB57294.1"/>
    </source>
</evidence>
<organism evidence="1 2">
    <name type="scientific">Blastomonas aquatica</name>
    <dbReference type="NCBI Taxonomy" id="1510276"/>
    <lineage>
        <taxon>Bacteria</taxon>
        <taxon>Pseudomonadati</taxon>
        <taxon>Pseudomonadota</taxon>
        <taxon>Alphaproteobacteria</taxon>
        <taxon>Sphingomonadales</taxon>
        <taxon>Sphingomonadaceae</taxon>
        <taxon>Blastomonas</taxon>
    </lineage>
</organism>
<proteinExistence type="predicted"/>
<keyword evidence="2" id="KW-1185">Reference proteome</keyword>
<protein>
    <submittedName>
        <fullName evidence="1">Uncharacterized protein</fullName>
    </submittedName>
</protein>
<comment type="caution">
    <text evidence="1">The sequence shown here is derived from an EMBL/GenBank/DDBJ whole genome shotgun (WGS) entry which is preliminary data.</text>
</comment>
<dbReference type="RefSeq" id="WP_188513307.1">
    <property type="nucleotide sequence ID" value="NZ_BMGD01000002.1"/>
</dbReference>
<dbReference type="Proteomes" id="UP000614261">
    <property type="component" value="Unassembled WGS sequence"/>
</dbReference>
<evidence type="ECO:0000313" key="2">
    <source>
        <dbReference type="Proteomes" id="UP000614261"/>
    </source>
</evidence>
<name>A0ABQ1J2Q6_9SPHN</name>
<reference evidence="2" key="1">
    <citation type="journal article" date="2019" name="Int. J. Syst. Evol. Microbiol.">
        <title>The Global Catalogue of Microorganisms (GCM) 10K type strain sequencing project: providing services to taxonomists for standard genome sequencing and annotation.</title>
        <authorList>
            <consortium name="The Broad Institute Genomics Platform"/>
            <consortium name="The Broad Institute Genome Sequencing Center for Infectious Disease"/>
            <person name="Wu L."/>
            <person name="Ma J."/>
        </authorList>
    </citation>
    <scope>NUCLEOTIDE SEQUENCE [LARGE SCALE GENOMIC DNA]</scope>
    <source>
        <strain evidence="2">CGMCC 1.12851</strain>
    </source>
</reference>
<gene>
    <name evidence="1" type="ORF">GCM10010833_10020</name>
</gene>
<sequence>MVLGLFESAEQRRKDDRELDTIHKKYGDTTVDVLDARSKDANLTDRERKHWSRLARKARQRFRD</sequence>
<accession>A0ABQ1J2Q6</accession>